<comment type="similarity">
    <text evidence="2">Belongs to the transient receptor potential (TRP) ion channel family.</text>
</comment>
<keyword evidence="12" id="KW-1185">Reference proteome</keyword>
<dbReference type="InterPro" id="IPR010308">
    <property type="entry name" value="TRP_C"/>
</dbReference>
<dbReference type="Pfam" id="PF14558">
    <property type="entry name" value="TRP_N"/>
    <property type="match status" value="1"/>
</dbReference>
<sequence>MYYNRLCQGSYLLLTLSLTTAARDTKYIYGTSVTGVTQQLAVDRTPALYTGDFGDCLGGQSLFNITKFDAAYYTDNSTVLFHLDGASNIKNESLMMRFSMNAYGEDRFQMIFNPCFVNIYSLCPLDAGVPVTAWAVFAVGPAQVGDIPQIAFTIPDFEGSVRLQIFANSTGTEVGCFQASLANGVTLGHPQGVSPVLAIFALVAVFASFATAAYGISIPHMRTHYAHSVSAMVVFEIFQSIFFSGALSVHFPGVLTAWWSNFAWSAGQIYSYSMVKSIDSISGVSGEMSQVGRDGPVSVNKDDQDFAQQIYGRALRTAHKTTYELMRRHTYNASDPYDYTWSGDPVTPGVQLPGTSSGFPGTLAVLNIPAANAFTIGLVWLLVLLGLLGLGMAAFKFSLEALVRMKRIKDDRMAYFRVHWISYTILAVLRTLYSAFAMIMTLTFYQFSFGGSSGVKAMAAIFFLLFLFGIGGLAIYACHSRLKYGQYSVRQDRFQFVRGTKLRFTPWFNSGRRSIRAEAEMPEKPIGSGSLPTIRLHYEDDDPERVDVHQDQAYVQRFGWLSARYRRTRWWFFGCYLLYQLVRAAFIGGASATPMVQVYGLLVFEILAFITFVKLKPFEGQRNTVLAVWLLGTSKIVTTGLSVAFLPGMNLSRIIATGIGLVIFVVQGLLVVGLIILVVLSAISSYMSLTRNRENFSPEELDSTRVRYFEHLMAKSLDVQKSKEEKKRQKILKKALKNAPPPQPSFSVKAVRRVSKIEDEDEDAVGALDASFSDSVALDPGRTSRISQHNRSGSACSYLSTHSLPRAAVPHRVSWSSRLLADWDAASLQRPESGLAGRLSGMGSYGLPPSNSVNAITPYIAEEEPVQMSAQESLIGTSAKPTSPKPTSPKSTMPRLRHPEEVYRKCSEKYEESHHTSPRSRR</sequence>
<feature type="chain" id="PRO_5008266413" description="ML-like domain-containing protein" evidence="9">
    <location>
        <begin position="22"/>
        <end position="922"/>
    </location>
</feature>
<dbReference type="GO" id="GO:0055085">
    <property type="term" value="P:transmembrane transport"/>
    <property type="evidence" value="ECO:0007669"/>
    <property type="project" value="TreeGrafter"/>
</dbReference>
<dbReference type="STRING" id="694573.A0A194VBX7"/>
<dbReference type="Pfam" id="PF06011">
    <property type="entry name" value="TRP"/>
    <property type="match status" value="1"/>
</dbReference>
<feature type="transmembrane region" description="Helical" evidence="8">
    <location>
        <begin position="196"/>
        <end position="217"/>
    </location>
</feature>
<dbReference type="InterPro" id="IPR032800">
    <property type="entry name" value="TRP_N"/>
</dbReference>
<evidence type="ECO:0000256" key="4">
    <source>
        <dbReference type="ARBA" id="ARBA00022729"/>
    </source>
</evidence>
<proteinExistence type="inferred from homology"/>
<feature type="transmembrane region" description="Helical" evidence="8">
    <location>
        <begin position="625"/>
        <end position="648"/>
    </location>
</feature>
<keyword evidence="5 8" id="KW-1133">Transmembrane helix</keyword>
<accession>A0A194VBX7</accession>
<dbReference type="PANTHER" id="PTHR31145:SF7">
    <property type="entry name" value="TRP-LIKE ION CHANNEL"/>
    <property type="match status" value="1"/>
</dbReference>
<dbReference type="SMART" id="SM01320">
    <property type="entry name" value="TRP_N"/>
    <property type="match status" value="1"/>
</dbReference>
<name>A0A194VBX7_CYTMA</name>
<feature type="domain" description="ML-like" evidence="10">
    <location>
        <begin position="46"/>
        <end position="188"/>
    </location>
</feature>
<organism evidence="11 12">
    <name type="scientific">Cytospora mali</name>
    <name type="common">Apple Valsa canker fungus</name>
    <name type="synonym">Valsa mali</name>
    <dbReference type="NCBI Taxonomy" id="578113"/>
    <lineage>
        <taxon>Eukaryota</taxon>
        <taxon>Fungi</taxon>
        <taxon>Dikarya</taxon>
        <taxon>Ascomycota</taxon>
        <taxon>Pezizomycotina</taxon>
        <taxon>Sordariomycetes</taxon>
        <taxon>Sordariomycetidae</taxon>
        <taxon>Diaporthales</taxon>
        <taxon>Cytosporaceae</taxon>
        <taxon>Cytospora</taxon>
    </lineage>
</organism>
<dbReference type="AlphaFoldDB" id="A0A194VBX7"/>
<evidence type="ECO:0000256" key="2">
    <source>
        <dbReference type="ARBA" id="ARBA00010642"/>
    </source>
</evidence>
<evidence type="ECO:0000256" key="6">
    <source>
        <dbReference type="ARBA" id="ARBA00023136"/>
    </source>
</evidence>
<dbReference type="EMBL" id="KN714772">
    <property type="protein sequence ID" value="KUI61276.1"/>
    <property type="molecule type" value="Genomic_DNA"/>
</dbReference>
<dbReference type="OrthoDB" id="5377623at2759"/>
<feature type="transmembrane region" description="Helical" evidence="8">
    <location>
        <begin position="654"/>
        <end position="683"/>
    </location>
</feature>
<evidence type="ECO:0000256" key="9">
    <source>
        <dbReference type="SAM" id="SignalP"/>
    </source>
</evidence>
<dbReference type="PANTHER" id="PTHR31145">
    <property type="entry name" value="INTEGRAL MEMBRANE PROTEIN (AFU_ORTHOLOGUE AFUA_7G01610)"/>
    <property type="match status" value="1"/>
</dbReference>
<feature type="transmembrane region" description="Helical" evidence="8">
    <location>
        <begin position="570"/>
        <end position="590"/>
    </location>
</feature>
<evidence type="ECO:0000256" key="1">
    <source>
        <dbReference type="ARBA" id="ARBA00004141"/>
    </source>
</evidence>
<dbReference type="Proteomes" id="UP000078576">
    <property type="component" value="Unassembled WGS sequence"/>
</dbReference>
<evidence type="ECO:0000256" key="8">
    <source>
        <dbReference type="SAM" id="Phobius"/>
    </source>
</evidence>
<feature type="compositionally biased region" description="Basic and acidic residues" evidence="7">
    <location>
        <begin position="897"/>
        <end position="915"/>
    </location>
</feature>
<feature type="signal peptide" evidence="9">
    <location>
        <begin position="1"/>
        <end position="21"/>
    </location>
</feature>
<feature type="transmembrane region" description="Helical" evidence="8">
    <location>
        <begin position="596"/>
        <end position="613"/>
    </location>
</feature>
<feature type="transmembrane region" description="Helical" evidence="8">
    <location>
        <begin position="420"/>
        <end position="445"/>
    </location>
</feature>
<feature type="transmembrane region" description="Helical" evidence="8">
    <location>
        <begin position="457"/>
        <end position="478"/>
    </location>
</feature>
<keyword evidence="6 8" id="KW-0472">Membrane</keyword>
<evidence type="ECO:0000259" key="10">
    <source>
        <dbReference type="SMART" id="SM01320"/>
    </source>
</evidence>
<evidence type="ECO:0000313" key="12">
    <source>
        <dbReference type="Proteomes" id="UP000078576"/>
    </source>
</evidence>
<keyword evidence="4 9" id="KW-0732">Signal</keyword>
<evidence type="ECO:0000256" key="3">
    <source>
        <dbReference type="ARBA" id="ARBA00022692"/>
    </source>
</evidence>
<keyword evidence="3 8" id="KW-0812">Transmembrane</keyword>
<comment type="subcellular location">
    <subcellularLocation>
        <location evidence="1">Membrane</location>
        <topology evidence="1">Multi-pass membrane protein</topology>
    </subcellularLocation>
</comment>
<dbReference type="GO" id="GO:0009272">
    <property type="term" value="P:fungal-type cell wall biogenesis"/>
    <property type="evidence" value="ECO:0007669"/>
    <property type="project" value="TreeGrafter"/>
</dbReference>
<dbReference type="InterPro" id="IPR040241">
    <property type="entry name" value="TRP_Flc/Pkd2-like"/>
</dbReference>
<protein>
    <recommendedName>
        <fullName evidence="10">ML-like domain-containing protein</fullName>
    </recommendedName>
</protein>
<evidence type="ECO:0000256" key="5">
    <source>
        <dbReference type="ARBA" id="ARBA00022989"/>
    </source>
</evidence>
<gene>
    <name evidence="11" type="ORF">VP1G_08461</name>
</gene>
<feature type="transmembrane region" description="Helical" evidence="8">
    <location>
        <begin position="229"/>
        <end position="251"/>
    </location>
</feature>
<reference evidence="12" key="1">
    <citation type="submission" date="2014-12" db="EMBL/GenBank/DDBJ databases">
        <title>Genome Sequence of Valsa Canker Pathogens Uncovers a Specific Adaption of Colonization on Woody Bark.</title>
        <authorList>
            <person name="Yin Z."/>
            <person name="Liu H."/>
            <person name="Gao X."/>
            <person name="Li Z."/>
            <person name="Song N."/>
            <person name="Ke X."/>
            <person name="Dai Q."/>
            <person name="Wu Y."/>
            <person name="Sun Y."/>
            <person name="Xu J.-R."/>
            <person name="Kang Z.K."/>
            <person name="Wang L."/>
            <person name="Huang L."/>
        </authorList>
    </citation>
    <scope>NUCLEOTIDE SEQUENCE [LARGE SCALE GENOMIC DNA]</scope>
    <source>
        <strain evidence="12">SXYL134</strain>
    </source>
</reference>
<evidence type="ECO:0000313" key="11">
    <source>
        <dbReference type="EMBL" id="KUI61276.1"/>
    </source>
</evidence>
<feature type="region of interest" description="Disordered" evidence="7">
    <location>
        <begin position="865"/>
        <end position="922"/>
    </location>
</feature>
<dbReference type="GO" id="GO:0016020">
    <property type="term" value="C:membrane"/>
    <property type="evidence" value="ECO:0007669"/>
    <property type="project" value="UniProtKB-SubCell"/>
</dbReference>
<evidence type="ECO:0000256" key="7">
    <source>
        <dbReference type="SAM" id="MobiDB-lite"/>
    </source>
</evidence>
<feature type="transmembrane region" description="Helical" evidence="8">
    <location>
        <begin position="373"/>
        <end position="399"/>
    </location>
</feature>